<evidence type="ECO:0000256" key="1">
    <source>
        <dbReference type="ARBA" id="ARBA00004173"/>
    </source>
</evidence>
<reference evidence="6 7" key="1">
    <citation type="submission" date="2018-09" db="EMBL/GenBank/DDBJ databases">
        <title>whole genome sequence of T. equiperdum IVM-t1 strain.</title>
        <authorList>
            <person name="Suganuma K."/>
        </authorList>
    </citation>
    <scope>NUCLEOTIDE SEQUENCE [LARGE SCALE GENOMIC DNA]</scope>
    <source>
        <strain evidence="6 7">IVM-t1</strain>
    </source>
</reference>
<comment type="similarity">
    <text evidence="2">Belongs to the ATP12 family.</text>
</comment>
<sequence length="380" mass="43088">MRKFLRPRTFLAAHWCLSGGPQRLCSSAHDGCGLHVAPKKPKRRISAGIDTSAILESIPRDPGAHAELSTAELERKVEEWSKMEPEELEKLFQQLDKQEKEESRVLEEDSLYQMDISLRESSRAAVRVFWKDVDVRKLDEEHEGWYTVLVDGRKVKAFESRGVLAIPSEAMAYACAREFSEQKDYLNKLLMPLSDMCSGALTVAPQMITPRIDYLMSFYQNDNMYFRSPPIVEEQDRIINPVTEWFSHAFEVSVPRIVGIGHPLIPPRATFKVRDALLAMSMNPYQVVALCVAAQFTSSLILPLAVFNSIVDLPTALSINRAEERHNTRTEGIIEGYHDIRDADVVTKLCAAAVTWKLMKDVPLSKCFEVPRSAFLEEVM</sequence>
<evidence type="ECO:0000256" key="2">
    <source>
        <dbReference type="ARBA" id="ARBA00008231"/>
    </source>
</evidence>
<dbReference type="Gene3D" id="3.30.2180.10">
    <property type="entry name" value="ATP12-like"/>
    <property type="match status" value="1"/>
</dbReference>
<dbReference type="SUPFAM" id="SSF160909">
    <property type="entry name" value="ATP12-like"/>
    <property type="match status" value="1"/>
</dbReference>
<dbReference type="InterPro" id="IPR011419">
    <property type="entry name" value="ATP12_ATP_synth-F1-assembly"/>
</dbReference>
<dbReference type="Proteomes" id="UP000266743">
    <property type="component" value="Chromosome 10"/>
</dbReference>
<protein>
    <submittedName>
        <fullName evidence="6">ATP12 chaperone protein</fullName>
    </submittedName>
</protein>
<dbReference type="GO" id="GO:0005739">
    <property type="term" value="C:mitochondrion"/>
    <property type="evidence" value="ECO:0007669"/>
    <property type="project" value="UniProtKB-SubCell"/>
</dbReference>
<dbReference type="EMBL" id="QSBY01000010">
    <property type="protein sequence ID" value="RHW69470.1"/>
    <property type="molecule type" value="Genomic_DNA"/>
</dbReference>
<dbReference type="Pfam" id="PF07542">
    <property type="entry name" value="ATP12"/>
    <property type="match status" value="1"/>
</dbReference>
<evidence type="ECO:0000256" key="3">
    <source>
        <dbReference type="ARBA" id="ARBA00022946"/>
    </source>
</evidence>
<dbReference type="InterPro" id="IPR023335">
    <property type="entry name" value="ATP12_ortho_dom_sf"/>
</dbReference>
<comment type="subcellular location">
    <subcellularLocation>
        <location evidence="1">Mitochondrion</location>
    </subcellularLocation>
</comment>
<dbReference type="AlphaFoldDB" id="A0A3L6L4L9"/>
<dbReference type="InterPro" id="IPR042272">
    <property type="entry name" value="ATP12_ATP_synth-F1-assembly_N"/>
</dbReference>
<accession>A0A3L6L4L9</accession>
<dbReference type="GO" id="GO:0033615">
    <property type="term" value="P:mitochondrial proton-transporting ATP synthase complex assembly"/>
    <property type="evidence" value="ECO:0007669"/>
    <property type="project" value="TreeGrafter"/>
</dbReference>
<keyword evidence="4" id="KW-0496">Mitochondrion</keyword>
<evidence type="ECO:0000313" key="7">
    <source>
        <dbReference type="Proteomes" id="UP000266743"/>
    </source>
</evidence>
<organism evidence="6 7">
    <name type="scientific">Trypanosoma brucei equiperdum</name>
    <dbReference type="NCBI Taxonomy" id="630700"/>
    <lineage>
        <taxon>Eukaryota</taxon>
        <taxon>Discoba</taxon>
        <taxon>Euglenozoa</taxon>
        <taxon>Kinetoplastea</taxon>
        <taxon>Metakinetoplastina</taxon>
        <taxon>Trypanosomatida</taxon>
        <taxon>Trypanosomatidae</taxon>
        <taxon>Trypanosoma</taxon>
    </lineage>
</organism>
<dbReference type="PANTHER" id="PTHR21013">
    <property type="entry name" value="ATP SYNTHASE MITOCHONDRIAL F1 COMPLEX ASSEMBLY FACTOR 2/ATP12 PROTEIN, MITOCHONDRIAL PRECURSOR"/>
    <property type="match status" value="1"/>
</dbReference>
<evidence type="ECO:0000313" key="6">
    <source>
        <dbReference type="EMBL" id="RHW69470.1"/>
    </source>
</evidence>
<keyword evidence="3" id="KW-0809">Transit peptide</keyword>
<name>A0A3L6L4L9_9TRYP</name>
<dbReference type="Gene3D" id="1.10.3580.10">
    <property type="entry name" value="ATP12 ATPase"/>
    <property type="match status" value="1"/>
</dbReference>
<evidence type="ECO:0000256" key="5">
    <source>
        <dbReference type="ARBA" id="ARBA00023186"/>
    </source>
</evidence>
<proteinExistence type="inferred from homology"/>
<gene>
    <name evidence="6" type="ORF">DPX39_100144700</name>
</gene>
<keyword evidence="5" id="KW-0143">Chaperone</keyword>
<evidence type="ECO:0000256" key="4">
    <source>
        <dbReference type="ARBA" id="ARBA00023128"/>
    </source>
</evidence>
<comment type="caution">
    <text evidence="6">The sequence shown here is derived from an EMBL/GenBank/DDBJ whole genome shotgun (WGS) entry which is preliminary data.</text>
</comment>
<dbReference type="PANTHER" id="PTHR21013:SF10">
    <property type="entry name" value="ATP SYNTHASE MITOCHONDRIAL F1 COMPLEX ASSEMBLY FACTOR 2"/>
    <property type="match status" value="1"/>
</dbReference>